<accession>A0A222E0X1</accession>
<dbReference type="KEGG" id="aht:ANTHELSMS3_01125"/>
<protein>
    <submittedName>
        <fullName evidence="1">Menaquinone reductase</fullName>
        <ecNumber evidence="1">1.3.-.-</ecNumber>
    </submittedName>
</protein>
<dbReference type="GO" id="GO:0016628">
    <property type="term" value="F:oxidoreductase activity, acting on the CH-CH group of donors, NAD or NADP as acceptor"/>
    <property type="evidence" value="ECO:0007669"/>
    <property type="project" value="InterPro"/>
</dbReference>
<keyword evidence="2" id="KW-1185">Reference proteome</keyword>
<keyword evidence="1" id="KW-0560">Oxidoreductase</keyword>
<dbReference type="Proteomes" id="UP000203589">
    <property type="component" value="Chromosome"/>
</dbReference>
<reference evidence="1 2" key="1">
    <citation type="submission" date="2017-07" db="EMBL/GenBank/DDBJ databases">
        <title>Genome Sequence of Antarctobacter heliothermus Strain SMS3 Isolated from a culture of the Diatom Skeletonema marinoi.</title>
        <authorList>
            <person name="Topel M."/>
            <person name="Pinder M.I.M."/>
            <person name="Johansson O.N."/>
            <person name="Kourtchenko O."/>
            <person name="Godhe A."/>
            <person name="Clarke A.K."/>
        </authorList>
    </citation>
    <scope>NUCLEOTIDE SEQUENCE [LARGE SCALE GENOMIC DNA]</scope>
    <source>
        <strain evidence="1 2">SMS3</strain>
    </source>
</reference>
<name>A0A222E0X1_9RHOB</name>
<dbReference type="PRINTS" id="PR00420">
    <property type="entry name" value="RNGMNOXGNASE"/>
</dbReference>
<dbReference type="RefSeq" id="WP_254694852.1">
    <property type="nucleotide sequence ID" value="NZ_CP022540.1"/>
</dbReference>
<organism evidence="1 2">
    <name type="scientific">Antarctobacter heliothermus</name>
    <dbReference type="NCBI Taxonomy" id="74033"/>
    <lineage>
        <taxon>Bacteria</taxon>
        <taxon>Pseudomonadati</taxon>
        <taxon>Pseudomonadota</taxon>
        <taxon>Alphaproteobacteria</taxon>
        <taxon>Rhodobacterales</taxon>
        <taxon>Roseobacteraceae</taxon>
        <taxon>Antarctobacter</taxon>
    </lineage>
</organism>
<evidence type="ECO:0000313" key="1">
    <source>
        <dbReference type="EMBL" id="ASP19840.1"/>
    </source>
</evidence>
<gene>
    <name evidence="1" type="primary">menJ</name>
    <name evidence="1" type="ORF">ANTHELSMS3_01125</name>
</gene>
<dbReference type="EC" id="1.3.-.-" evidence="1"/>
<dbReference type="EMBL" id="CP022540">
    <property type="protein sequence ID" value="ASP19840.1"/>
    <property type="molecule type" value="Genomic_DNA"/>
</dbReference>
<dbReference type="SUPFAM" id="SSF51905">
    <property type="entry name" value="FAD/NAD(P)-binding domain"/>
    <property type="match status" value="1"/>
</dbReference>
<proteinExistence type="predicted"/>
<dbReference type="Gene3D" id="3.50.50.60">
    <property type="entry name" value="FAD/NAD(P)-binding domain"/>
    <property type="match status" value="1"/>
</dbReference>
<dbReference type="PANTHER" id="PTHR42685:SF22">
    <property type="entry name" value="CONDITIONED MEDIUM FACTOR RECEPTOR 1"/>
    <property type="match status" value="1"/>
</dbReference>
<dbReference type="AlphaFoldDB" id="A0A222E0X1"/>
<evidence type="ECO:0000313" key="2">
    <source>
        <dbReference type="Proteomes" id="UP000203589"/>
    </source>
</evidence>
<sequence length="389" mass="41754">MTTGASAHQVDRFDLIVLGAGPAGASAALTAAQSGLRVALVDKARFPRDKLCGGGLTGRAITLYSRIYGEPLPPVPLERRDSFAFHAFGQDLGESKDAPPLHLCMRFELDAALVRAALDRGAVDFTGCAGKLDPDGPAVDMSDRRLEAPFLIAADGVNSATARTLFGSSYDKDRIGFALEVERPGADPDRPLRIDFGAADWGYGWQFPKASGTTIGVGGVLARNNDMKAALQRYMDVLDIPDTLTVKGQFLPFGDFRSTPGKGRILLAGDAAGLVDPITGEGIAHALDSGALAAKAVQQALTVGTPEAALSLYKQSLRPIHRGLRHARLLRNLMFRPSLRPAFVRSFRNSRTLRSEYLRLMAGETEYGALMQKMISRLPGFAWRAMSGK</sequence>
<dbReference type="Pfam" id="PF12831">
    <property type="entry name" value="FAD_oxidored"/>
    <property type="match status" value="1"/>
</dbReference>
<dbReference type="PANTHER" id="PTHR42685">
    <property type="entry name" value="GERANYLGERANYL DIPHOSPHATE REDUCTASE"/>
    <property type="match status" value="1"/>
</dbReference>
<dbReference type="InterPro" id="IPR050407">
    <property type="entry name" value="Geranylgeranyl_reductase"/>
</dbReference>
<dbReference type="InterPro" id="IPR036188">
    <property type="entry name" value="FAD/NAD-bd_sf"/>
</dbReference>
<dbReference type="NCBIfam" id="TIGR02032">
    <property type="entry name" value="GG-red-SF"/>
    <property type="match status" value="1"/>
</dbReference>
<dbReference type="InterPro" id="IPR011777">
    <property type="entry name" value="Geranylgeranyl_Rdtase_fam"/>
</dbReference>